<dbReference type="EMBL" id="MU858083">
    <property type="protein sequence ID" value="KAK4215194.1"/>
    <property type="molecule type" value="Genomic_DNA"/>
</dbReference>
<sequence>MHDCGCTSDGSCPVPPHPKRLESMLANRDPSNITHRRLSADSSVTTQFGLGDGVIFPPERFPQGTQRRIMKQAAAAEPPLRGPLNVLIILTSYKDQPIRKDAVEYFKRLFFSKGEIKTGSVKEYYVEVSGGLVSITGKVFGPYVLPEKAQYYARDGWGFKEQAADTEPPNPDNNNVRTMAGHALDALLKEKPNVDLKEFDNAGRAEGTVDAFIVVHAGPGGELLNSNPAKDIWSVKWSLKKERVVGKSKTKVYGFLTLPEDAKTGVSAHEIGHLVFGWPDLYDPSNRSRGVRNWCLMSGGTWGSIVGTEPGTVPCHPSAWCKLQQGWVDVHVGNNRGTQTIMLNDVKVIKGSKKFSTTNASPLGTVYKLCPNGDGKSKQYFLIESRMRYGFDASLPGEGLLIWHIDDTVLDNGNLNRYRVTLLNADFKITGRPVSDPNFIDGEGCPFPGSTKRLNPTFDTTSIPAIEPQAQQDTFISITNISEAGPTMSMDVTVQPPLKSKL</sequence>
<reference evidence="2" key="1">
    <citation type="journal article" date="2023" name="Mol. Phylogenet. Evol.">
        <title>Genome-scale phylogeny and comparative genomics of the fungal order Sordariales.</title>
        <authorList>
            <person name="Hensen N."/>
            <person name="Bonometti L."/>
            <person name="Westerberg I."/>
            <person name="Brannstrom I.O."/>
            <person name="Guillou S."/>
            <person name="Cros-Aarteil S."/>
            <person name="Calhoun S."/>
            <person name="Haridas S."/>
            <person name="Kuo A."/>
            <person name="Mondo S."/>
            <person name="Pangilinan J."/>
            <person name="Riley R."/>
            <person name="LaButti K."/>
            <person name="Andreopoulos B."/>
            <person name="Lipzen A."/>
            <person name="Chen C."/>
            <person name="Yan M."/>
            <person name="Daum C."/>
            <person name="Ng V."/>
            <person name="Clum A."/>
            <person name="Steindorff A."/>
            <person name="Ohm R.A."/>
            <person name="Martin F."/>
            <person name="Silar P."/>
            <person name="Natvig D.O."/>
            <person name="Lalanne C."/>
            <person name="Gautier V."/>
            <person name="Ament-Velasquez S.L."/>
            <person name="Kruys A."/>
            <person name="Hutchinson M.I."/>
            <person name="Powell A.J."/>
            <person name="Barry K."/>
            <person name="Miller A.N."/>
            <person name="Grigoriev I.V."/>
            <person name="Debuchy R."/>
            <person name="Gladieux P."/>
            <person name="Hiltunen Thoren M."/>
            <person name="Johannesson H."/>
        </authorList>
    </citation>
    <scope>NUCLEOTIDE SEQUENCE</scope>
    <source>
        <strain evidence="2">PSN293</strain>
    </source>
</reference>
<dbReference type="PANTHER" id="PTHR41775">
    <property type="entry name" value="SECRETED PROTEIN-RELATED"/>
    <property type="match status" value="1"/>
</dbReference>
<gene>
    <name evidence="2" type="ORF">QBC37DRAFT_340734</name>
</gene>
<dbReference type="AlphaFoldDB" id="A0AAN6Y9K8"/>
<dbReference type="PANTHER" id="PTHR41775:SF1">
    <property type="entry name" value="PEPTIDASE M6-LIKE DOMAIN-CONTAINING PROTEIN"/>
    <property type="match status" value="1"/>
</dbReference>
<protein>
    <submittedName>
        <fullName evidence="2">Immune inhibitor A</fullName>
    </submittedName>
</protein>
<dbReference type="Pfam" id="PF05547">
    <property type="entry name" value="Peptidase_M6"/>
    <property type="match status" value="1"/>
</dbReference>
<dbReference type="GO" id="GO:0006508">
    <property type="term" value="P:proteolysis"/>
    <property type="evidence" value="ECO:0007669"/>
    <property type="project" value="InterPro"/>
</dbReference>
<comment type="caution">
    <text evidence="2">The sequence shown here is derived from an EMBL/GenBank/DDBJ whole genome shotgun (WGS) entry which is preliminary data.</text>
</comment>
<dbReference type="Proteomes" id="UP001301769">
    <property type="component" value="Unassembled WGS sequence"/>
</dbReference>
<dbReference type="InterPro" id="IPR008757">
    <property type="entry name" value="Peptidase_M6-like_domain"/>
</dbReference>
<proteinExistence type="predicted"/>
<evidence type="ECO:0000313" key="3">
    <source>
        <dbReference type="Proteomes" id="UP001301769"/>
    </source>
</evidence>
<dbReference type="GO" id="GO:0008233">
    <property type="term" value="F:peptidase activity"/>
    <property type="evidence" value="ECO:0007669"/>
    <property type="project" value="InterPro"/>
</dbReference>
<accession>A0AAN6Y9K8</accession>
<organism evidence="2 3">
    <name type="scientific">Rhypophila decipiens</name>
    <dbReference type="NCBI Taxonomy" id="261697"/>
    <lineage>
        <taxon>Eukaryota</taxon>
        <taxon>Fungi</taxon>
        <taxon>Dikarya</taxon>
        <taxon>Ascomycota</taxon>
        <taxon>Pezizomycotina</taxon>
        <taxon>Sordariomycetes</taxon>
        <taxon>Sordariomycetidae</taxon>
        <taxon>Sordariales</taxon>
        <taxon>Naviculisporaceae</taxon>
        <taxon>Rhypophila</taxon>
    </lineage>
</organism>
<dbReference type="NCBIfam" id="TIGR03296">
    <property type="entry name" value="M6dom_TIGR03296"/>
    <property type="match status" value="1"/>
</dbReference>
<feature type="domain" description="Peptidase M6-like" evidence="1">
    <location>
        <begin position="107"/>
        <end position="327"/>
    </location>
</feature>
<evidence type="ECO:0000313" key="2">
    <source>
        <dbReference type="EMBL" id="KAK4215194.1"/>
    </source>
</evidence>
<dbReference type="SUPFAM" id="SSF55486">
    <property type="entry name" value="Metalloproteases ('zincins'), catalytic domain"/>
    <property type="match status" value="1"/>
</dbReference>
<reference evidence="2" key="2">
    <citation type="submission" date="2023-05" db="EMBL/GenBank/DDBJ databases">
        <authorList>
            <consortium name="Lawrence Berkeley National Laboratory"/>
            <person name="Steindorff A."/>
            <person name="Hensen N."/>
            <person name="Bonometti L."/>
            <person name="Westerberg I."/>
            <person name="Brannstrom I.O."/>
            <person name="Guillou S."/>
            <person name="Cros-Aarteil S."/>
            <person name="Calhoun S."/>
            <person name="Haridas S."/>
            <person name="Kuo A."/>
            <person name="Mondo S."/>
            <person name="Pangilinan J."/>
            <person name="Riley R."/>
            <person name="Labutti K."/>
            <person name="Andreopoulos B."/>
            <person name="Lipzen A."/>
            <person name="Chen C."/>
            <person name="Yanf M."/>
            <person name="Daum C."/>
            <person name="Ng V."/>
            <person name="Clum A."/>
            <person name="Ohm R."/>
            <person name="Martin F."/>
            <person name="Silar P."/>
            <person name="Natvig D."/>
            <person name="Lalanne C."/>
            <person name="Gautier V."/>
            <person name="Ament-Velasquez S.L."/>
            <person name="Kruys A."/>
            <person name="Hutchinson M.I."/>
            <person name="Powell A.J."/>
            <person name="Barry K."/>
            <person name="Miller A.N."/>
            <person name="Grigoriev I.V."/>
            <person name="Debuchy R."/>
            <person name="Gladieux P."/>
            <person name="Thoren M.H."/>
            <person name="Johannesson H."/>
        </authorList>
    </citation>
    <scope>NUCLEOTIDE SEQUENCE</scope>
    <source>
        <strain evidence="2">PSN293</strain>
    </source>
</reference>
<evidence type="ECO:0000259" key="1">
    <source>
        <dbReference type="Pfam" id="PF05547"/>
    </source>
</evidence>
<name>A0AAN6Y9K8_9PEZI</name>
<keyword evidence="3" id="KW-1185">Reference proteome</keyword>